<dbReference type="AlphaFoldDB" id="A0A0J6FQB5"/>
<evidence type="ECO:0000313" key="2">
    <source>
        <dbReference type="Proteomes" id="UP000054567"/>
    </source>
</evidence>
<gene>
    <name evidence="1" type="ORF">CPAG_07486</name>
</gene>
<dbReference type="EMBL" id="DS268113">
    <property type="protein sequence ID" value="KMM71179.1"/>
    <property type="molecule type" value="Genomic_DNA"/>
</dbReference>
<proteinExistence type="predicted"/>
<reference evidence="1 2" key="1">
    <citation type="submission" date="2007-06" db="EMBL/GenBank/DDBJ databases">
        <title>The Genome Sequence of Coccidioides posadasii RMSCC_3488.</title>
        <authorList>
            <consortium name="Coccidioides Genome Resources Consortium"/>
            <consortium name="The Broad Institute Genome Sequencing Platform"/>
            <person name="Henn M.R."/>
            <person name="Sykes S."/>
            <person name="Young S."/>
            <person name="Jaffe D."/>
            <person name="Berlin A."/>
            <person name="Alvarez P."/>
            <person name="Butler J."/>
            <person name="Gnerre S."/>
            <person name="Grabherr M."/>
            <person name="Mauceli E."/>
            <person name="Brockman W."/>
            <person name="Kodira C."/>
            <person name="Alvarado L."/>
            <person name="Zeng Q."/>
            <person name="Crawford M."/>
            <person name="Antoine C."/>
            <person name="Devon K."/>
            <person name="Galgiani J."/>
            <person name="Orsborn K."/>
            <person name="Lewis M.L."/>
            <person name="Nusbaum C."/>
            <person name="Galagan J."/>
            <person name="Birren B."/>
        </authorList>
    </citation>
    <scope>NUCLEOTIDE SEQUENCE [LARGE SCALE GENOMIC DNA]</scope>
    <source>
        <strain evidence="1 2">RMSCC 3488</strain>
    </source>
</reference>
<sequence>MVFPDWHTTLRRRASSIGPFQGQSASSGLPRKAYAIEKLPFILHAVATVAGSANGVSGGLISTPSKTIESKKSIVQDFLSGVHKSGCAMDVLQLKAREARKPIVIVKSGHRQPTTSAMDDIAFRHGATVPRYCTQEDPSYRRNQLPCDENPEIYFLTLNRSDSLLFDTTGVSGSQRNYIMRFRPGILATGEPELRSPSAAASCNQGDRDIMRKNLNFLALCHPFTARAWRTGPGI</sequence>
<reference evidence="2" key="2">
    <citation type="journal article" date="2009" name="Genome Res.">
        <title>Comparative genomic analyses of the human fungal pathogens Coccidioides and their relatives.</title>
        <authorList>
            <person name="Sharpton T.J."/>
            <person name="Stajich J.E."/>
            <person name="Rounsley S.D."/>
            <person name="Gardner M.J."/>
            <person name="Wortman J.R."/>
            <person name="Jordar V.S."/>
            <person name="Maiti R."/>
            <person name="Kodira C.D."/>
            <person name="Neafsey D.E."/>
            <person name="Zeng Q."/>
            <person name="Hung C.-Y."/>
            <person name="McMahan C."/>
            <person name="Muszewska A."/>
            <person name="Grynberg M."/>
            <person name="Mandel M.A."/>
            <person name="Kellner E.M."/>
            <person name="Barker B.M."/>
            <person name="Galgiani J.N."/>
            <person name="Orbach M.J."/>
            <person name="Kirkland T.N."/>
            <person name="Cole G.T."/>
            <person name="Henn M.R."/>
            <person name="Birren B.W."/>
            <person name="Taylor J.W."/>
        </authorList>
    </citation>
    <scope>NUCLEOTIDE SEQUENCE [LARGE SCALE GENOMIC DNA]</scope>
    <source>
        <strain evidence="2">RMSCC 3488</strain>
    </source>
</reference>
<organism evidence="1 2">
    <name type="scientific">Coccidioides posadasii RMSCC 3488</name>
    <dbReference type="NCBI Taxonomy" id="454284"/>
    <lineage>
        <taxon>Eukaryota</taxon>
        <taxon>Fungi</taxon>
        <taxon>Dikarya</taxon>
        <taxon>Ascomycota</taxon>
        <taxon>Pezizomycotina</taxon>
        <taxon>Eurotiomycetes</taxon>
        <taxon>Eurotiomycetidae</taxon>
        <taxon>Onygenales</taxon>
        <taxon>Onygenaceae</taxon>
        <taxon>Coccidioides</taxon>
    </lineage>
</organism>
<dbReference type="Proteomes" id="UP000054567">
    <property type="component" value="Unassembled WGS sequence"/>
</dbReference>
<evidence type="ECO:0000313" key="1">
    <source>
        <dbReference type="EMBL" id="KMM71179.1"/>
    </source>
</evidence>
<reference evidence="2" key="3">
    <citation type="journal article" date="2010" name="Genome Res.">
        <title>Population genomic sequencing of Coccidioides fungi reveals recent hybridization and transposon control.</title>
        <authorList>
            <person name="Neafsey D.E."/>
            <person name="Barker B.M."/>
            <person name="Sharpton T.J."/>
            <person name="Stajich J.E."/>
            <person name="Park D.J."/>
            <person name="Whiston E."/>
            <person name="Hung C.-Y."/>
            <person name="McMahan C."/>
            <person name="White J."/>
            <person name="Sykes S."/>
            <person name="Heiman D."/>
            <person name="Young S."/>
            <person name="Zeng Q."/>
            <person name="Abouelleil A."/>
            <person name="Aftuck L."/>
            <person name="Bessette D."/>
            <person name="Brown A."/>
            <person name="FitzGerald M."/>
            <person name="Lui A."/>
            <person name="Macdonald J.P."/>
            <person name="Priest M."/>
            <person name="Orbach M.J."/>
            <person name="Galgiani J.N."/>
            <person name="Kirkland T.N."/>
            <person name="Cole G.T."/>
            <person name="Birren B.W."/>
            <person name="Henn M.R."/>
            <person name="Taylor J.W."/>
            <person name="Rounsley S.D."/>
        </authorList>
    </citation>
    <scope>NUCLEOTIDE SEQUENCE [LARGE SCALE GENOMIC DNA]</scope>
    <source>
        <strain evidence="2">RMSCC 3488</strain>
    </source>
</reference>
<dbReference type="VEuPathDB" id="FungiDB:CPAG_07486"/>
<accession>A0A0J6FQB5</accession>
<protein>
    <submittedName>
        <fullName evidence="1">Uncharacterized protein</fullName>
    </submittedName>
</protein>
<name>A0A0J6FQB5_COCPO</name>